<protein>
    <recommendedName>
        <fullName evidence="8">alpha-1,2-Mannosidase</fullName>
        <ecNumber evidence="8">3.2.1.-</ecNumber>
    </recommendedName>
</protein>
<dbReference type="GO" id="GO:0036503">
    <property type="term" value="P:ERAD pathway"/>
    <property type="evidence" value="ECO:0007669"/>
    <property type="project" value="UniProtKB-ARBA"/>
</dbReference>
<evidence type="ECO:0000256" key="3">
    <source>
        <dbReference type="ARBA" id="ARBA00007658"/>
    </source>
</evidence>
<evidence type="ECO:0000313" key="11">
    <source>
        <dbReference type="Proteomes" id="UP000761534"/>
    </source>
</evidence>
<name>A0A642UZ31_9ASCO</name>
<keyword evidence="8" id="KW-0326">Glycosidase</keyword>
<feature type="binding site" evidence="6">
    <location>
        <position position="639"/>
    </location>
    <ligand>
        <name>Ca(2+)</name>
        <dbReference type="ChEBI" id="CHEBI:29108"/>
    </ligand>
</feature>
<keyword evidence="4 8" id="KW-0378">Hydrolase</keyword>
<keyword evidence="9" id="KW-0732">Signal</keyword>
<comment type="similarity">
    <text evidence="3 8">Belongs to the glycosyl hydrolase 47 family.</text>
</comment>
<feature type="chain" id="PRO_5024931973" description="alpha-1,2-Mannosidase" evidence="9">
    <location>
        <begin position="24"/>
        <end position="647"/>
    </location>
</feature>
<comment type="cofactor">
    <cofactor evidence="1 6">
        <name>Ca(2+)</name>
        <dbReference type="ChEBI" id="CHEBI:29108"/>
    </cofactor>
</comment>
<keyword evidence="6" id="KW-0106">Calcium</keyword>
<evidence type="ECO:0000313" key="10">
    <source>
        <dbReference type="EMBL" id="KAA8904581.1"/>
    </source>
</evidence>
<dbReference type="VEuPathDB" id="FungiDB:TRICI_005451"/>
<dbReference type="Pfam" id="PF01532">
    <property type="entry name" value="Glyco_hydro_47"/>
    <property type="match status" value="1"/>
</dbReference>
<dbReference type="OrthoDB" id="8118055at2759"/>
<accession>A0A642UZ31</accession>
<dbReference type="InterPro" id="IPR036026">
    <property type="entry name" value="Seven-hairpin_glycosidases"/>
</dbReference>
<dbReference type="PANTHER" id="PTHR11742:SF103">
    <property type="entry name" value="ENDOPLASMIC RETICULUM MANNOSIDASE MNL2-RELATED"/>
    <property type="match status" value="1"/>
</dbReference>
<reference evidence="10" key="1">
    <citation type="journal article" date="2019" name="G3 (Bethesda)">
        <title>Genome Assemblies of Two Rare Opportunistic Yeast Pathogens: Diutina rugosa (syn. Candida rugosa) and Trichomonascus ciferrii (syn. Candida ciferrii).</title>
        <authorList>
            <person name="Mixao V."/>
            <person name="Saus E."/>
            <person name="Hansen A.P."/>
            <person name="Lass-Florl C."/>
            <person name="Gabaldon T."/>
        </authorList>
    </citation>
    <scope>NUCLEOTIDE SEQUENCE</scope>
    <source>
        <strain evidence="10">CBS 4856</strain>
    </source>
</reference>
<comment type="pathway">
    <text evidence="2">Protein modification; protein glycosylation.</text>
</comment>
<comment type="caution">
    <text evidence="10">The sequence shown here is derived from an EMBL/GenBank/DDBJ whole genome shotgun (WGS) entry which is preliminary data.</text>
</comment>
<dbReference type="InterPro" id="IPR012341">
    <property type="entry name" value="6hp_glycosidase-like_sf"/>
</dbReference>
<keyword evidence="5 7" id="KW-1015">Disulfide bond</keyword>
<evidence type="ECO:0000256" key="5">
    <source>
        <dbReference type="ARBA" id="ARBA00023157"/>
    </source>
</evidence>
<dbReference type="GO" id="GO:0005783">
    <property type="term" value="C:endoplasmic reticulum"/>
    <property type="evidence" value="ECO:0007669"/>
    <property type="project" value="TreeGrafter"/>
</dbReference>
<dbReference type="EMBL" id="SWFS01000428">
    <property type="protein sequence ID" value="KAA8904581.1"/>
    <property type="molecule type" value="Genomic_DNA"/>
</dbReference>
<evidence type="ECO:0000256" key="7">
    <source>
        <dbReference type="PIRSR" id="PIRSR601382-3"/>
    </source>
</evidence>
<dbReference type="AlphaFoldDB" id="A0A642UZ31"/>
<sequence length="647" mass="72475">MVRCQGLGAVFAIVQALQVGVQGAPPHDPSDYLRERSILSSRDDFNVDDYRILTDGSGSARISEKGENLPGVKVPRKEKFPLDSIRQMPTGGVQLRKIQSTSGKGPDEKKRDVVKDAFRLSWQQYVDHAWGKDEVKPVSNQSQNPFTGWAATMVDTLDTLKIMGLDDEFDKAVEYVKDIDFTSTFREDIPLFETVIRYLGGLISAYDLSQEKVLLDQATVLADNLMGVFDTPNRMPLLFYKWQDKDTKYKYLAGTDSSAAGTGSLTLEFMRLAQLTKDNKYYDAVDRITDHFNEVIKPKSPIPGLLPGSLDASGCNVVYTDEDNANKNNTVTLNKRDDMEPVLVPAEEDGQYVRAHCRPQEMDLAANKGVGFTFGGGTDSTYEYFMKTYQLLGGADDKYKKLYEDLLEPAKKYILYKPKVRNNDGILFLGSQSVNDDGSFSAGYGMGHLTCFAGGMFALGGKLLDRHEDLDIAERITKGCVWAYNATKTGVMPDSLNVQPCDNREDWDAECTFEEGTSNSKRDGPKNKPADIDSMDSKYYLRPEAIESVFYMWRITGDDKWRNDGWNMVQSILELTAIKDGSNNTIGYSGVKDVTDDTGSKDNLADVAESFWLAETLKYSYLLFDKFDSISLDDYVFNTEAHPFKLH</sequence>
<dbReference type="GO" id="GO:0016020">
    <property type="term" value="C:membrane"/>
    <property type="evidence" value="ECO:0007669"/>
    <property type="project" value="InterPro"/>
</dbReference>
<evidence type="ECO:0000256" key="2">
    <source>
        <dbReference type="ARBA" id="ARBA00004922"/>
    </source>
</evidence>
<feature type="disulfide bond" evidence="7">
    <location>
        <begin position="451"/>
        <end position="480"/>
    </location>
</feature>
<dbReference type="GO" id="GO:0005975">
    <property type="term" value="P:carbohydrate metabolic process"/>
    <property type="evidence" value="ECO:0007669"/>
    <property type="project" value="InterPro"/>
</dbReference>
<evidence type="ECO:0000256" key="4">
    <source>
        <dbReference type="ARBA" id="ARBA00022801"/>
    </source>
</evidence>
<evidence type="ECO:0000256" key="6">
    <source>
        <dbReference type="PIRSR" id="PIRSR601382-2"/>
    </source>
</evidence>
<feature type="signal peptide" evidence="9">
    <location>
        <begin position="1"/>
        <end position="23"/>
    </location>
</feature>
<keyword evidence="11" id="KW-1185">Reference proteome</keyword>
<dbReference type="PANTHER" id="PTHR11742">
    <property type="entry name" value="MANNOSYL-OLIGOSACCHARIDE ALPHA-1,2-MANNOSIDASE-RELATED"/>
    <property type="match status" value="1"/>
</dbReference>
<dbReference type="EC" id="3.2.1.-" evidence="8"/>
<evidence type="ECO:0000256" key="1">
    <source>
        <dbReference type="ARBA" id="ARBA00001913"/>
    </source>
</evidence>
<dbReference type="InterPro" id="IPR001382">
    <property type="entry name" value="Glyco_hydro_47"/>
</dbReference>
<dbReference type="Proteomes" id="UP000761534">
    <property type="component" value="Unassembled WGS sequence"/>
</dbReference>
<evidence type="ECO:0000256" key="9">
    <source>
        <dbReference type="SAM" id="SignalP"/>
    </source>
</evidence>
<dbReference type="Gene3D" id="1.50.10.10">
    <property type="match status" value="1"/>
</dbReference>
<dbReference type="GO" id="GO:0004571">
    <property type="term" value="F:mannosyl-oligosaccharide 1,2-alpha-mannosidase activity"/>
    <property type="evidence" value="ECO:0007669"/>
    <property type="project" value="InterPro"/>
</dbReference>
<dbReference type="GO" id="GO:0005509">
    <property type="term" value="F:calcium ion binding"/>
    <property type="evidence" value="ECO:0007669"/>
    <property type="project" value="InterPro"/>
</dbReference>
<keyword evidence="6" id="KW-0479">Metal-binding</keyword>
<evidence type="ECO:0000256" key="8">
    <source>
        <dbReference type="RuleBase" id="RU361193"/>
    </source>
</evidence>
<organism evidence="10 11">
    <name type="scientific">Trichomonascus ciferrii</name>
    <dbReference type="NCBI Taxonomy" id="44093"/>
    <lineage>
        <taxon>Eukaryota</taxon>
        <taxon>Fungi</taxon>
        <taxon>Dikarya</taxon>
        <taxon>Ascomycota</taxon>
        <taxon>Saccharomycotina</taxon>
        <taxon>Dipodascomycetes</taxon>
        <taxon>Dipodascales</taxon>
        <taxon>Trichomonascaceae</taxon>
        <taxon>Trichomonascus</taxon>
        <taxon>Trichomonascus ciferrii complex</taxon>
    </lineage>
</organism>
<dbReference type="SUPFAM" id="SSF48225">
    <property type="entry name" value="Seven-hairpin glycosidases"/>
    <property type="match status" value="1"/>
</dbReference>
<proteinExistence type="inferred from homology"/>
<dbReference type="InterPro" id="IPR050749">
    <property type="entry name" value="Glycosyl_Hydrolase_47"/>
</dbReference>
<gene>
    <name evidence="10" type="ORF">TRICI_005451</name>
</gene>
<dbReference type="PRINTS" id="PR00747">
    <property type="entry name" value="GLYHDRLASE47"/>
</dbReference>